<dbReference type="PANTHER" id="PTHR35391">
    <property type="entry name" value="C2H2-TYPE DOMAIN-CONTAINING PROTEIN-RELATED"/>
    <property type="match status" value="1"/>
</dbReference>
<gene>
    <name evidence="3" type="ORF">TT172_LOCUS3690</name>
</gene>
<dbReference type="AlphaFoldDB" id="A0A446BFH7"/>
<feature type="compositionally biased region" description="Low complexity" evidence="1">
    <location>
        <begin position="82"/>
        <end position="100"/>
    </location>
</feature>
<feature type="region of interest" description="Disordered" evidence="1">
    <location>
        <begin position="44"/>
        <end position="280"/>
    </location>
</feature>
<organism evidence="3 4">
    <name type="scientific">Thermothielavioides terrestris</name>
    <dbReference type="NCBI Taxonomy" id="2587410"/>
    <lineage>
        <taxon>Eukaryota</taxon>
        <taxon>Fungi</taxon>
        <taxon>Dikarya</taxon>
        <taxon>Ascomycota</taxon>
        <taxon>Pezizomycotina</taxon>
        <taxon>Sordariomycetes</taxon>
        <taxon>Sordariomycetidae</taxon>
        <taxon>Sordariales</taxon>
        <taxon>Chaetomiaceae</taxon>
        <taxon>Thermothielavioides</taxon>
    </lineage>
</organism>
<feature type="compositionally biased region" description="Polar residues" evidence="1">
    <location>
        <begin position="214"/>
        <end position="225"/>
    </location>
</feature>
<evidence type="ECO:0000313" key="3">
    <source>
        <dbReference type="EMBL" id="SPQ21271.1"/>
    </source>
</evidence>
<proteinExistence type="predicted"/>
<dbReference type="Pfam" id="PF20233">
    <property type="entry name" value="DUF6590"/>
    <property type="match status" value="1"/>
</dbReference>
<feature type="domain" description="DUF6590" evidence="2">
    <location>
        <begin position="356"/>
        <end position="503"/>
    </location>
</feature>
<evidence type="ECO:0000313" key="4">
    <source>
        <dbReference type="Proteomes" id="UP000289323"/>
    </source>
</evidence>
<feature type="compositionally biased region" description="Basic and acidic residues" evidence="1">
    <location>
        <begin position="226"/>
        <end position="241"/>
    </location>
</feature>
<feature type="compositionally biased region" description="Polar residues" evidence="1">
    <location>
        <begin position="59"/>
        <end position="74"/>
    </location>
</feature>
<sequence>MDPRRDHRSEWSDWVWDEAQARYWRARRDAQGNIQYQFNYNLDHPAQTAPRSNVDDLANSLSNVDLGGQDTQYTHDGAYTYGAPVAVGGDASAGAAYYPPSAQPKGKGKATEPSGKSRSRHHQHRQTGKGKSSSSRRPRPRQGRDFDEDYNDDPAASDYVHDPFYSISAAAPSPSFEEPSASSSAAFSPPQAHYEPEFGDTPRDSTYAPGVSPDSETGNLYGQENTSRHDADPESVEDTRRRASHGYASGDPGMDEHDSSYYPTGDAVPEAGPSDQLDDAISQANPYMTGALATDHGYSYSTYEADGGRATPRPFVQQATAEPSASDYQYQTSPYAGLPASPVLENNNGFVVEPSSKFQPGSVFKIVWYEPLGSSSRRSDVMTNQVRMEQNGHQVYQGIRRFIVVANDEGHCSCVPILTYEHKACTKRGVKPLKHGIVYQVGKKPRMVEGEPQLGFPPIAVELYEKTERLVKESRVNYAKITTVEHNFKVLFIGRVNDYDFENIVVPAVDYCWQKKQRKSHQ</sequence>
<feature type="compositionally biased region" description="Basic and acidic residues" evidence="1">
    <location>
        <begin position="194"/>
        <end position="203"/>
    </location>
</feature>
<name>A0A446BFH7_9PEZI</name>
<feature type="compositionally biased region" description="Basic residues" evidence="1">
    <location>
        <begin position="117"/>
        <end position="141"/>
    </location>
</feature>
<dbReference type="Proteomes" id="UP000289323">
    <property type="component" value="Unassembled WGS sequence"/>
</dbReference>
<reference evidence="3 4" key="1">
    <citation type="submission" date="2018-04" db="EMBL/GenBank/DDBJ databases">
        <authorList>
            <person name="Huttner S."/>
            <person name="Dainat J."/>
        </authorList>
    </citation>
    <scope>NUCLEOTIDE SEQUENCE [LARGE SCALE GENOMIC DNA]</scope>
</reference>
<dbReference type="EMBL" id="OUUZ01000008">
    <property type="protein sequence ID" value="SPQ21271.1"/>
    <property type="molecule type" value="Genomic_DNA"/>
</dbReference>
<dbReference type="InterPro" id="IPR046497">
    <property type="entry name" value="DUF6590"/>
</dbReference>
<accession>A0A446BFH7</accession>
<feature type="compositionally biased region" description="Low complexity" evidence="1">
    <location>
        <begin position="168"/>
        <end position="190"/>
    </location>
</feature>
<dbReference type="PANTHER" id="PTHR35391:SF5">
    <property type="entry name" value="DUF6590 DOMAIN-CONTAINING PROTEIN"/>
    <property type="match status" value="1"/>
</dbReference>
<protein>
    <submittedName>
        <fullName evidence="3">566da350-1c4b-42c4-a309-0fcfe8d628bd</fullName>
    </submittedName>
</protein>
<evidence type="ECO:0000256" key="1">
    <source>
        <dbReference type="SAM" id="MobiDB-lite"/>
    </source>
</evidence>
<evidence type="ECO:0000259" key="2">
    <source>
        <dbReference type="Pfam" id="PF20233"/>
    </source>
</evidence>